<evidence type="ECO:0000313" key="1">
    <source>
        <dbReference type="EMBL" id="JAD34359.1"/>
    </source>
</evidence>
<name>A0A0A8Z4N9_ARUDO</name>
<sequence length="83" mass="9152">MVPSGCSSSLVNFMVQAVNQKCSGKLPSTFVAIVVLSFQGKFAWQTISVICCWTASTHRKLKCSLSLVLHAFTFETPMYRACK</sequence>
<protein>
    <submittedName>
        <fullName evidence="1">Uncharacterized protein</fullName>
    </submittedName>
</protein>
<accession>A0A0A8Z4N9</accession>
<dbReference type="AlphaFoldDB" id="A0A0A8Z4N9"/>
<organism evidence="1">
    <name type="scientific">Arundo donax</name>
    <name type="common">Giant reed</name>
    <name type="synonym">Donax arundinaceus</name>
    <dbReference type="NCBI Taxonomy" id="35708"/>
    <lineage>
        <taxon>Eukaryota</taxon>
        <taxon>Viridiplantae</taxon>
        <taxon>Streptophyta</taxon>
        <taxon>Embryophyta</taxon>
        <taxon>Tracheophyta</taxon>
        <taxon>Spermatophyta</taxon>
        <taxon>Magnoliopsida</taxon>
        <taxon>Liliopsida</taxon>
        <taxon>Poales</taxon>
        <taxon>Poaceae</taxon>
        <taxon>PACMAD clade</taxon>
        <taxon>Arundinoideae</taxon>
        <taxon>Arundineae</taxon>
        <taxon>Arundo</taxon>
    </lineage>
</organism>
<dbReference type="EMBL" id="GBRH01263536">
    <property type="protein sequence ID" value="JAD34359.1"/>
    <property type="molecule type" value="Transcribed_RNA"/>
</dbReference>
<reference evidence="1" key="1">
    <citation type="submission" date="2014-09" db="EMBL/GenBank/DDBJ databases">
        <authorList>
            <person name="Magalhaes I.L.F."/>
            <person name="Oliveira U."/>
            <person name="Santos F.R."/>
            <person name="Vidigal T.H.D.A."/>
            <person name="Brescovit A.D."/>
            <person name="Santos A.J."/>
        </authorList>
    </citation>
    <scope>NUCLEOTIDE SEQUENCE</scope>
    <source>
        <tissue evidence="1">Shoot tissue taken approximately 20 cm above the soil surface</tissue>
    </source>
</reference>
<proteinExistence type="predicted"/>
<reference evidence="1" key="2">
    <citation type="journal article" date="2015" name="Data Brief">
        <title>Shoot transcriptome of the giant reed, Arundo donax.</title>
        <authorList>
            <person name="Barrero R.A."/>
            <person name="Guerrero F.D."/>
            <person name="Moolhuijzen P."/>
            <person name="Goolsby J.A."/>
            <person name="Tidwell J."/>
            <person name="Bellgard S.E."/>
            <person name="Bellgard M.I."/>
        </authorList>
    </citation>
    <scope>NUCLEOTIDE SEQUENCE</scope>
    <source>
        <tissue evidence="1">Shoot tissue taken approximately 20 cm above the soil surface</tissue>
    </source>
</reference>